<dbReference type="AlphaFoldDB" id="A0A167VA48"/>
<dbReference type="Proteomes" id="UP000076532">
    <property type="component" value="Unassembled WGS sequence"/>
</dbReference>
<dbReference type="EMBL" id="KV417887">
    <property type="protein sequence ID" value="KZP04795.1"/>
    <property type="molecule type" value="Genomic_DNA"/>
</dbReference>
<gene>
    <name evidence="1" type="ORF">FIBSPDRAFT_679418</name>
</gene>
<dbReference type="InterPro" id="IPR027417">
    <property type="entry name" value="P-loop_NTPase"/>
</dbReference>
<dbReference type="OrthoDB" id="3258722at2759"/>
<dbReference type="Gene3D" id="3.40.50.300">
    <property type="entry name" value="P-loop containing nucleotide triphosphate hydrolases"/>
    <property type="match status" value="1"/>
</dbReference>
<evidence type="ECO:0000313" key="2">
    <source>
        <dbReference type="Proteomes" id="UP000076532"/>
    </source>
</evidence>
<accession>A0A167VA48</accession>
<sequence length="127" mass="14327">ITRHFVGRTDELLQIQRVFSSLREANHPVRHALFGAAGIGKSQLALQYAESAYAQGRYSHVFHISSESADHIREGLAHMLHLLQPSDYVCPPSVAAHEARRWLEDAQPEITWLLIVDDVVLDSVDYL</sequence>
<protein>
    <recommendedName>
        <fullName evidence="3">NB-ARC domain-containing protein</fullName>
    </recommendedName>
</protein>
<proteinExistence type="predicted"/>
<keyword evidence="2" id="KW-1185">Reference proteome</keyword>
<feature type="non-terminal residue" evidence="1">
    <location>
        <position position="127"/>
    </location>
</feature>
<feature type="non-terminal residue" evidence="1">
    <location>
        <position position="1"/>
    </location>
</feature>
<evidence type="ECO:0008006" key="3">
    <source>
        <dbReference type="Google" id="ProtNLM"/>
    </source>
</evidence>
<dbReference type="STRING" id="436010.A0A167VA48"/>
<organism evidence="1 2">
    <name type="scientific">Athelia psychrophila</name>
    <dbReference type="NCBI Taxonomy" id="1759441"/>
    <lineage>
        <taxon>Eukaryota</taxon>
        <taxon>Fungi</taxon>
        <taxon>Dikarya</taxon>
        <taxon>Basidiomycota</taxon>
        <taxon>Agaricomycotina</taxon>
        <taxon>Agaricomycetes</taxon>
        <taxon>Agaricomycetidae</taxon>
        <taxon>Atheliales</taxon>
        <taxon>Atheliaceae</taxon>
        <taxon>Athelia</taxon>
    </lineage>
</organism>
<evidence type="ECO:0000313" key="1">
    <source>
        <dbReference type="EMBL" id="KZP04795.1"/>
    </source>
</evidence>
<name>A0A167VA48_9AGAM</name>
<reference evidence="1 2" key="1">
    <citation type="journal article" date="2016" name="Mol. Biol. Evol.">
        <title>Comparative Genomics of Early-Diverging Mushroom-Forming Fungi Provides Insights into the Origins of Lignocellulose Decay Capabilities.</title>
        <authorList>
            <person name="Nagy L.G."/>
            <person name="Riley R."/>
            <person name="Tritt A."/>
            <person name="Adam C."/>
            <person name="Daum C."/>
            <person name="Floudas D."/>
            <person name="Sun H."/>
            <person name="Yadav J.S."/>
            <person name="Pangilinan J."/>
            <person name="Larsson K.H."/>
            <person name="Matsuura K."/>
            <person name="Barry K."/>
            <person name="Labutti K."/>
            <person name="Kuo R."/>
            <person name="Ohm R.A."/>
            <person name="Bhattacharya S.S."/>
            <person name="Shirouzu T."/>
            <person name="Yoshinaga Y."/>
            <person name="Martin F.M."/>
            <person name="Grigoriev I.V."/>
            <person name="Hibbett D.S."/>
        </authorList>
    </citation>
    <scope>NUCLEOTIDE SEQUENCE [LARGE SCALE GENOMIC DNA]</scope>
    <source>
        <strain evidence="1 2">CBS 109695</strain>
    </source>
</reference>
<dbReference type="SUPFAM" id="SSF52540">
    <property type="entry name" value="P-loop containing nucleoside triphosphate hydrolases"/>
    <property type="match status" value="1"/>
</dbReference>